<gene>
    <name evidence="2" type="ORF">NAEGRDRAFT_66805</name>
</gene>
<dbReference type="KEGG" id="ngr:NAEGRDRAFT_66805"/>
<reference evidence="2 3" key="1">
    <citation type="journal article" date="2010" name="Cell">
        <title>The genome of Naegleria gruberi illuminates early eukaryotic versatility.</title>
        <authorList>
            <person name="Fritz-Laylin L.K."/>
            <person name="Prochnik S.E."/>
            <person name="Ginger M.L."/>
            <person name="Dacks J.B."/>
            <person name="Carpenter M.L."/>
            <person name="Field M.C."/>
            <person name="Kuo A."/>
            <person name="Paredez A."/>
            <person name="Chapman J."/>
            <person name="Pham J."/>
            <person name="Shu S."/>
            <person name="Neupane R."/>
            <person name="Cipriano M."/>
            <person name="Mancuso J."/>
            <person name="Tu H."/>
            <person name="Salamov A."/>
            <person name="Lindquist E."/>
            <person name="Shapiro H."/>
            <person name="Lucas S."/>
            <person name="Grigoriev I.V."/>
            <person name="Cande W.Z."/>
            <person name="Fulton C."/>
            <person name="Rokhsar D.S."/>
            <person name="Dawson S.C."/>
        </authorList>
    </citation>
    <scope>NUCLEOTIDE SEQUENCE [LARGE SCALE GENOMIC DNA]</scope>
    <source>
        <strain evidence="2 3">NEG-M</strain>
    </source>
</reference>
<accession>D2VDD6</accession>
<dbReference type="Proteomes" id="UP000006671">
    <property type="component" value="Unassembled WGS sequence"/>
</dbReference>
<feature type="coiled-coil region" evidence="1">
    <location>
        <begin position="220"/>
        <end position="305"/>
    </location>
</feature>
<protein>
    <submittedName>
        <fullName evidence="2">Predicted protein</fullName>
    </submittedName>
</protein>
<evidence type="ECO:0000313" key="3">
    <source>
        <dbReference type="Proteomes" id="UP000006671"/>
    </source>
</evidence>
<dbReference type="GeneID" id="8857073"/>
<dbReference type="AlphaFoldDB" id="D2VDD6"/>
<dbReference type="InParanoid" id="D2VDD6"/>
<proteinExistence type="predicted"/>
<name>D2VDD6_NAEGR</name>
<dbReference type="RefSeq" id="XP_002677957.1">
    <property type="nucleotide sequence ID" value="XM_002677911.1"/>
</dbReference>
<dbReference type="Gene3D" id="1.20.5.170">
    <property type="match status" value="1"/>
</dbReference>
<sequence>MKPVTTEQIIILKNVINGKYKDKDLRKLVFDIVHHMLFISNELLFDFSSEKEVSKALKEVMKSNKNVARRIVLHFWDQKFKKEHSNVSSVEIEKAFELHFETEKKFGETLLGLPVAFWKKYFNKLVQLIKESVEVNNRSVEESSLEQFISGSVRNLTTPVADNMENTKMPSSKDNEVVDGSGVSVQEDEVSKSMHDKQYQNQNKLITMVIEDNESLNRDNGMFKMQNESLEKDVENLKKDVEFLKKDNEILKHDNEFLKKDIELLKKKCLDIMNYFKQLSHPEVVHNLQTTLVEKTEEIEGIKELNIELGNCKCACHCEACKKCINKTQ</sequence>
<organism evidence="3">
    <name type="scientific">Naegleria gruberi</name>
    <name type="common">Amoeba</name>
    <dbReference type="NCBI Taxonomy" id="5762"/>
    <lineage>
        <taxon>Eukaryota</taxon>
        <taxon>Discoba</taxon>
        <taxon>Heterolobosea</taxon>
        <taxon>Tetramitia</taxon>
        <taxon>Eutetramitia</taxon>
        <taxon>Vahlkampfiidae</taxon>
        <taxon>Naegleria</taxon>
    </lineage>
</organism>
<dbReference type="EMBL" id="GG738864">
    <property type="protein sequence ID" value="EFC45213.1"/>
    <property type="molecule type" value="Genomic_DNA"/>
</dbReference>
<dbReference type="VEuPathDB" id="AmoebaDB:NAEGRDRAFT_66805"/>
<keyword evidence="3" id="KW-1185">Reference proteome</keyword>
<evidence type="ECO:0000313" key="2">
    <source>
        <dbReference type="EMBL" id="EFC45213.1"/>
    </source>
</evidence>
<evidence type="ECO:0000256" key="1">
    <source>
        <dbReference type="SAM" id="Coils"/>
    </source>
</evidence>
<keyword evidence="1" id="KW-0175">Coiled coil</keyword>